<feature type="chain" id="PRO_5039453250" evidence="2">
    <location>
        <begin position="25"/>
        <end position="590"/>
    </location>
</feature>
<dbReference type="InterPro" id="IPR043426">
    <property type="entry name" value="MltB-like"/>
</dbReference>
<keyword evidence="4" id="KW-1185">Reference proteome</keyword>
<dbReference type="SUPFAM" id="SSF53955">
    <property type="entry name" value="Lysozyme-like"/>
    <property type="match status" value="1"/>
</dbReference>
<reference evidence="3 4" key="1">
    <citation type="submission" date="2019-03" db="EMBL/GenBank/DDBJ databases">
        <authorList>
            <person name="Gonzalez-Pimentel J.L."/>
        </authorList>
    </citation>
    <scope>NUCLEOTIDE SEQUENCE [LARGE SCALE GENOMIC DNA]</scope>
    <source>
        <strain evidence="3 4">JCM 31289</strain>
    </source>
</reference>
<feature type="region of interest" description="Disordered" evidence="1">
    <location>
        <begin position="33"/>
        <end position="100"/>
    </location>
</feature>
<dbReference type="Proteomes" id="UP000297948">
    <property type="component" value="Unassembled WGS sequence"/>
</dbReference>
<dbReference type="EMBL" id="SRID01000122">
    <property type="protein sequence ID" value="TGB08571.1"/>
    <property type="molecule type" value="Genomic_DNA"/>
</dbReference>
<evidence type="ECO:0000313" key="3">
    <source>
        <dbReference type="EMBL" id="TGB08571.1"/>
    </source>
</evidence>
<proteinExistence type="predicted"/>
<keyword evidence="2" id="KW-0732">Signal</keyword>
<dbReference type="GO" id="GO:0009253">
    <property type="term" value="P:peptidoglycan catabolic process"/>
    <property type="evidence" value="ECO:0007669"/>
    <property type="project" value="TreeGrafter"/>
</dbReference>
<dbReference type="RefSeq" id="WP_135339582.1">
    <property type="nucleotide sequence ID" value="NZ_JBHLTX010000005.1"/>
</dbReference>
<dbReference type="PANTHER" id="PTHR30163:SF8">
    <property type="entry name" value="LYTIC MUREIN TRANSGLYCOSYLASE"/>
    <property type="match status" value="1"/>
</dbReference>
<dbReference type="Gene3D" id="2.60.40.10">
    <property type="entry name" value="Immunoglobulins"/>
    <property type="match status" value="1"/>
</dbReference>
<dbReference type="GO" id="GO:0008933">
    <property type="term" value="F:peptidoglycan lytic transglycosylase activity"/>
    <property type="evidence" value="ECO:0007669"/>
    <property type="project" value="TreeGrafter"/>
</dbReference>
<dbReference type="CDD" id="cd13399">
    <property type="entry name" value="Slt35-like"/>
    <property type="match status" value="1"/>
</dbReference>
<comment type="caution">
    <text evidence="3">The sequence shown here is derived from an EMBL/GenBank/DDBJ whole genome shotgun (WGS) entry which is preliminary data.</text>
</comment>
<dbReference type="Gene3D" id="1.10.530.10">
    <property type="match status" value="1"/>
</dbReference>
<accession>A0A4Z0H6Q6</accession>
<evidence type="ECO:0000313" key="4">
    <source>
        <dbReference type="Proteomes" id="UP000297948"/>
    </source>
</evidence>
<organism evidence="3 4">
    <name type="scientific">Streptomyces palmae</name>
    <dbReference type="NCBI Taxonomy" id="1701085"/>
    <lineage>
        <taxon>Bacteria</taxon>
        <taxon>Bacillati</taxon>
        <taxon>Actinomycetota</taxon>
        <taxon>Actinomycetes</taxon>
        <taxon>Kitasatosporales</taxon>
        <taxon>Streptomycetaceae</taxon>
        <taxon>Streptomyces</taxon>
    </lineage>
</organism>
<feature type="compositionally biased region" description="Polar residues" evidence="1">
    <location>
        <begin position="165"/>
        <end position="176"/>
    </location>
</feature>
<feature type="region of interest" description="Disordered" evidence="1">
    <location>
        <begin position="274"/>
        <end position="357"/>
    </location>
</feature>
<dbReference type="InterPro" id="IPR013783">
    <property type="entry name" value="Ig-like_fold"/>
</dbReference>
<dbReference type="AlphaFoldDB" id="A0A4Z0H6Q6"/>
<dbReference type="OrthoDB" id="9796191at2"/>
<feature type="compositionally biased region" description="Basic and acidic residues" evidence="1">
    <location>
        <begin position="290"/>
        <end position="322"/>
    </location>
</feature>
<feature type="compositionally biased region" description="Polar residues" evidence="1">
    <location>
        <begin position="274"/>
        <end position="288"/>
    </location>
</feature>
<dbReference type="InterPro" id="IPR023346">
    <property type="entry name" value="Lysozyme-like_dom_sf"/>
</dbReference>
<feature type="region of interest" description="Disordered" evidence="1">
    <location>
        <begin position="149"/>
        <end position="190"/>
    </location>
</feature>
<evidence type="ECO:0000256" key="2">
    <source>
        <dbReference type="SAM" id="SignalP"/>
    </source>
</evidence>
<feature type="compositionally biased region" description="Basic and acidic residues" evidence="1">
    <location>
        <begin position="177"/>
        <end position="190"/>
    </location>
</feature>
<name>A0A4Z0H6Q6_9ACTN</name>
<dbReference type="GO" id="GO:0005975">
    <property type="term" value="P:carbohydrate metabolic process"/>
    <property type="evidence" value="ECO:0007669"/>
    <property type="project" value="UniProtKB-ARBA"/>
</dbReference>
<sequence>MAAHYGRRLRKGAATTAVAAIAMAALTASQAPGFAGTTHSERDSASGTRPTPPSGTPIDGGSSYQRDLPPLVKPGRPDASKDLPGSGSDQGQGPLVVTGPAERGIPATVLAAYKKAEAALREQNPGCNLPWELLAAIGKVESGQARGGAVDAQGTTRTPILGPQLNGNGFANITDTDNGRYDGDTTHDRAVGPMQFIPSTWASWGRDGNGDGAKDPNNVYDAALAAGGYLCAGGRDLSVKAHLDRAILGYNHSQAYLNTVLSWFEFYRNGTHQVPDSTSVVPSGTGSADHSGKPKDTNGKNGKSKDKNKDKTPGKPKDDGKGKPTPKPNDPAPGQGGTDDGKPNPQEPPLPTPATVSDIAAVGGGELTSVAGQDFTAAPRVRAVNAQGKPVAGVKVRYEIQGETDSAFSGSQGAVRQATVLTDRDGIAEAPKLHAGQVTGEFTVRATVVDKDLDPADFTATVTAPPTPPADSLVRTDTTVLAATTAGSFTDRIHLKADYQGKAAAGVLVTATMVTTDLAGSRQNDKGPYFKDAHGKPVRVLSGLKTGADGALVLPQIFTDDQAGDFRLRLTTEDGAALVVTLHVTAATAG</sequence>
<dbReference type="PANTHER" id="PTHR30163">
    <property type="entry name" value="MEMBRANE-BOUND LYTIC MUREIN TRANSGLYCOSYLASE B"/>
    <property type="match status" value="1"/>
</dbReference>
<gene>
    <name evidence="3" type="ORF">E4099_15195</name>
</gene>
<protein>
    <submittedName>
        <fullName evidence="3">Lytic transglycosylase</fullName>
    </submittedName>
</protein>
<feature type="signal peptide" evidence="2">
    <location>
        <begin position="1"/>
        <end position="24"/>
    </location>
</feature>
<evidence type="ECO:0000256" key="1">
    <source>
        <dbReference type="SAM" id="MobiDB-lite"/>
    </source>
</evidence>